<evidence type="ECO:0000313" key="10">
    <source>
        <dbReference type="Proteomes" id="UP000053372"/>
    </source>
</evidence>
<dbReference type="InterPro" id="IPR041677">
    <property type="entry name" value="DNA2/NAM7_AAA_11"/>
</dbReference>
<keyword evidence="5" id="KW-0067">ATP-binding</keyword>
<protein>
    <recommendedName>
        <fullName evidence="11">DNA helicase</fullName>
    </recommendedName>
</protein>
<dbReference type="PANTHER" id="PTHR43788">
    <property type="entry name" value="DNA2/NAM7 HELICASE FAMILY MEMBER"/>
    <property type="match status" value="1"/>
</dbReference>
<keyword evidence="6" id="KW-0175">Coiled coil</keyword>
<dbReference type="CDD" id="cd17934">
    <property type="entry name" value="DEXXQc_Upf1-like"/>
    <property type="match status" value="1"/>
</dbReference>
<organism evidence="9 10">
    <name type="scientific">Mastigocoleus testarum BC008</name>
    <dbReference type="NCBI Taxonomy" id="371196"/>
    <lineage>
        <taxon>Bacteria</taxon>
        <taxon>Bacillati</taxon>
        <taxon>Cyanobacteriota</taxon>
        <taxon>Cyanophyceae</taxon>
        <taxon>Nostocales</taxon>
        <taxon>Hapalosiphonaceae</taxon>
        <taxon>Mastigocoleus</taxon>
    </lineage>
</organism>
<evidence type="ECO:0000256" key="3">
    <source>
        <dbReference type="ARBA" id="ARBA00022801"/>
    </source>
</evidence>
<dbReference type="OrthoDB" id="9757917at2"/>
<evidence type="ECO:0000256" key="4">
    <source>
        <dbReference type="ARBA" id="ARBA00022806"/>
    </source>
</evidence>
<comment type="caution">
    <text evidence="9">The sequence shown here is derived from an EMBL/GenBank/DDBJ whole genome shotgun (WGS) entry which is preliminary data.</text>
</comment>
<dbReference type="InterPro" id="IPR027417">
    <property type="entry name" value="P-loop_NTPase"/>
</dbReference>
<dbReference type="InterPro" id="IPR050534">
    <property type="entry name" value="Coronavir_polyprotein_1ab"/>
</dbReference>
<dbReference type="GO" id="GO:0043139">
    <property type="term" value="F:5'-3' DNA helicase activity"/>
    <property type="evidence" value="ECO:0007669"/>
    <property type="project" value="TreeGrafter"/>
</dbReference>
<dbReference type="Proteomes" id="UP000053372">
    <property type="component" value="Unassembled WGS sequence"/>
</dbReference>
<dbReference type="Pfam" id="PF13086">
    <property type="entry name" value="AAA_11"/>
    <property type="match status" value="2"/>
</dbReference>
<sequence length="1471" mass="167427">MGNSDSQTWGYRFAGERAINNLIRELDGRDAFDRYVSRDIMGRAETFLSDVTGNSGALFYVRRQEINQRYPDEEIWELTVASDTNSALPSPLKDFQKTLWLKATINSNNGSGGLKLLDARLVDLPRGKVDGFCLPFCLQLASNNRLGVPRTTVAKIKSLPLWSERHVPTSEQLKVWRVFLDMEERIAKARQFCVPFDNHNYSYKSRRVTFIIHPASATLDGSPKTSLGEDEFWLRIKKSKQEDLMICRSASDIATRKGTKKLGTIDAIDAKNHKIKVLLDDDLVDRLREGLYKLPARGFLYFEAAGDIHQINQKKKALEHLRLGRTQNPNLSKFLFDATQARNPDSIVKLSPQKLLKSNSNFDQIAAVETVLSAPDMVLIQGPPGTGKTTVIVEICYQVALRGGKTLIASQANLAVDNALSRLVHNPVIRGLRRGKAEKVQAEGQAFLEENVINQWVGNTASDCEERLSTNQDRVKVLQELLAPHERFGKYLQSESEWIHQQQEFQERKLQLEQACKQQEEIYQTAIAKTDKLESLLLGLKKIIKPASKMNWLAEEVVSFLPELQPYAKGDSVVDQFIANIKTAIHDAGELSFTPPKCGAFGLGAWLKNTVAKEIESFPPAFSSANEAIAVMSEVGVSVQNFRSASESANTLHQGYHKLLGEQQELAEKIRRTERRRGEIGFIIGAVRDWKANASQRLHKILNRCRQTGKPITEKVLELPSGLITIASSSRLSLVPIDYQVRKVDHLPNWQQLYNAFTYELEKGCINAKGKTSKFSEFMNRTLGEIPLVLIGEHRQQWQDLAEKFADYYRLKPPERQPLVREAGSLLIQLQAIYGESWNESNVNATLKQIVEELKESILANARECVFPLKAETEQYLENFQKQAQEVEIKLNNAKSQIDQLENDIETIREDSNIKLTQAVTFLQELSQKPEIPKKLGLLVQEYIKNQSYIWENPHHFSAEVAAWENNLNRLIKLIPDIDPLKTLKYIKNNLDTEVSNLKLESERAKEELQISQNKITELEEQIQAQLPKDLAKERKWWQNLWKKISNNFSFQPNTVIATQESNPNTVIATKVSAAFPPGNSNPNQPNNVELFNVDFLTKIKRQFEIWQKELQEKENYLNRYQNFVRDWIKKLRQPSEQDIEDLKQIYLDNANVVGITCVQAARGDFSREFPSFDVVIIDEVSKCTPPELLIPALKGKKIVLVGDHRQLPPMLRDDTIEDIAEEIGTTKDELKFIKESLFKTQFESADENIKRMLTIQYRMHPQIMGAINQFYQDKLSCGLLEPDQLRAHNLSGELLQKNQHILWLKTPIHNDFNEKREGTSRINIKEVDAIEKLCEQLETAWSSKVNKSNEKKEIGIITFYGAQLRLIKDRIAAKKFPSLDIRTGTVDIFQGMERPVIIVSTVCNNFRGDIGFAKAPERVNVAFSRAQELLVVVGCYDLFTQQSGKVGSMYQEVARTVDKYGGLIDVNCVL</sequence>
<evidence type="ECO:0000256" key="1">
    <source>
        <dbReference type="ARBA" id="ARBA00007913"/>
    </source>
</evidence>
<evidence type="ECO:0000259" key="7">
    <source>
        <dbReference type="Pfam" id="PF13086"/>
    </source>
</evidence>
<feature type="coiled-coil region" evidence="6">
    <location>
        <begin position="870"/>
        <end position="911"/>
    </location>
</feature>
<evidence type="ECO:0000313" key="9">
    <source>
        <dbReference type="EMBL" id="KST62459.1"/>
    </source>
</evidence>
<dbReference type="EMBL" id="LMTZ01000155">
    <property type="protein sequence ID" value="KST62459.1"/>
    <property type="molecule type" value="Genomic_DNA"/>
</dbReference>
<dbReference type="Pfam" id="PF13087">
    <property type="entry name" value="AAA_12"/>
    <property type="match status" value="1"/>
</dbReference>
<dbReference type="Gene3D" id="3.40.50.300">
    <property type="entry name" value="P-loop containing nucleotide triphosphate hydrolases"/>
    <property type="match status" value="3"/>
</dbReference>
<keyword evidence="4" id="KW-0347">Helicase</keyword>
<evidence type="ECO:0000256" key="2">
    <source>
        <dbReference type="ARBA" id="ARBA00022741"/>
    </source>
</evidence>
<feature type="domain" description="DNA2/NAM7 helicase-like C-terminal" evidence="8">
    <location>
        <begin position="1235"/>
        <end position="1436"/>
    </location>
</feature>
<comment type="similarity">
    <text evidence="1">Belongs to the DNA2/NAM7 helicase family.</text>
</comment>
<dbReference type="CDD" id="cd18808">
    <property type="entry name" value="SF1_C_Upf1"/>
    <property type="match status" value="1"/>
</dbReference>
<feature type="domain" description="DNA2/NAM7 helicase helicase" evidence="7">
    <location>
        <begin position="360"/>
        <end position="527"/>
    </location>
</feature>
<gene>
    <name evidence="9" type="ORF">BC008_09830</name>
</gene>
<proteinExistence type="inferred from homology"/>
<feature type="domain" description="DNA2/NAM7 helicase helicase" evidence="7">
    <location>
        <begin position="994"/>
        <end position="1212"/>
    </location>
</feature>
<reference evidence="9 10" key="1">
    <citation type="journal article" date="2015" name="Genome Announc.">
        <title>Draft Genome of the Euendolithic (true boring) Cyanobacterium Mastigocoleus testarum strain BC008.</title>
        <authorList>
            <person name="Guida B.S."/>
            <person name="Garcia-Pichel F."/>
        </authorList>
    </citation>
    <scope>NUCLEOTIDE SEQUENCE [LARGE SCALE GENOMIC DNA]</scope>
    <source>
        <strain evidence="9 10">BC008</strain>
    </source>
</reference>
<name>A0A0V7ZDB0_9CYAN</name>
<dbReference type="InterPro" id="IPR047187">
    <property type="entry name" value="SF1_C_Upf1"/>
</dbReference>
<dbReference type="InterPro" id="IPR041679">
    <property type="entry name" value="DNA2/NAM7-like_C"/>
</dbReference>
<evidence type="ECO:0000256" key="5">
    <source>
        <dbReference type="ARBA" id="ARBA00022840"/>
    </source>
</evidence>
<keyword evidence="3" id="KW-0378">Hydrolase</keyword>
<dbReference type="RefSeq" id="WP_027846329.1">
    <property type="nucleotide sequence ID" value="NZ_LMTZ01000155.1"/>
</dbReference>
<dbReference type="GO" id="GO:0005524">
    <property type="term" value="F:ATP binding"/>
    <property type="evidence" value="ECO:0007669"/>
    <property type="project" value="UniProtKB-KW"/>
</dbReference>
<accession>A0A0V7ZDB0</accession>
<dbReference type="GO" id="GO:0016787">
    <property type="term" value="F:hydrolase activity"/>
    <property type="evidence" value="ECO:0007669"/>
    <property type="project" value="UniProtKB-KW"/>
</dbReference>
<evidence type="ECO:0000256" key="6">
    <source>
        <dbReference type="SAM" id="Coils"/>
    </source>
</evidence>
<evidence type="ECO:0000259" key="8">
    <source>
        <dbReference type="Pfam" id="PF13087"/>
    </source>
</evidence>
<dbReference type="PANTHER" id="PTHR43788:SF8">
    <property type="entry name" value="DNA-BINDING PROTEIN SMUBP-2"/>
    <property type="match status" value="1"/>
</dbReference>
<evidence type="ECO:0008006" key="11">
    <source>
        <dbReference type="Google" id="ProtNLM"/>
    </source>
</evidence>
<keyword evidence="10" id="KW-1185">Reference proteome</keyword>
<feature type="coiled-coil region" evidence="6">
    <location>
        <begin position="988"/>
        <end position="1022"/>
    </location>
</feature>
<dbReference type="SUPFAM" id="SSF52540">
    <property type="entry name" value="P-loop containing nucleoside triphosphate hydrolases"/>
    <property type="match status" value="1"/>
</dbReference>
<keyword evidence="2" id="KW-0547">Nucleotide-binding</keyword>